<organism evidence="1 2">
    <name type="scientific">Drosophila albomicans</name>
    <name type="common">Fruit fly</name>
    <dbReference type="NCBI Taxonomy" id="7291"/>
    <lineage>
        <taxon>Eukaryota</taxon>
        <taxon>Metazoa</taxon>
        <taxon>Ecdysozoa</taxon>
        <taxon>Arthropoda</taxon>
        <taxon>Hexapoda</taxon>
        <taxon>Insecta</taxon>
        <taxon>Pterygota</taxon>
        <taxon>Neoptera</taxon>
        <taxon>Endopterygota</taxon>
        <taxon>Diptera</taxon>
        <taxon>Brachycera</taxon>
        <taxon>Muscomorpha</taxon>
        <taxon>Ephydroidea</taxon>
        <taxon>Drosophilidae</taxon>
        <taxon>Drosophila</taxon>
    </lineage>
</organism>
<accession>A0A9C6T0K7</accession>
<name>A0A9C6T0K7_DROAB</name>
<protein>
    <submittedName>
        <fullName evidence="2">Uncharacterized protein LOC127565881</fullName>
    </submittedName>
</protein>
<gene>
    <name evidence="2" type="primary">LOC127565881</name>
</gene>
<dbReference type="Proteomes" id="UP000515160">
    <property type="component" value="Chromosome 2R"/>
</dbReference>
<dbReference type="AlphaFoldDB" id="A0A9C6T0K7"/>
<evidence type="ECO:0000313" key="1">
    <source>
        <dbReference type="Proteomes" id="UP000515160"/>
    </source>
</evidence>
<reference evidence="2" key="1">
    <citation type="submission" date="2025-08" db="UniProtKB">
        <authorList>
            <consortium name="RefSeq"/>
        </authorList>
    </citation>
    <scope>IDENTIFICATION</scope>
    <source>
        <strain evidence="2">15112-1751.03</strain>
        <tissue evidence="2">Whole Adult</tissue>
    </source>
</reference>
<sequence>MVDGSKAVKDMSRTASLCMQWNESIKNWNNVSVRMFLANQAWRRGSYRRSLTMHAAPPMTRQFLCRVGDLGPKGSGVAVDIVSHSFANLRSTNGNNECIL</sequence>
<dbReference type="RefSeq" id="XP_051862665.1">
    <property type="nucleotide sequence ID" value="XM_052006705.1"/>
</dbReference>
<proteinExistence type="predicted"/>
<keyword evidence="1" id="KW-1185">Reference proteome</keyword>
<dbReference type="GeneID" id="127565881"/>
<evidence type="ECO:0000313" key="2">
    <source>
        <dbReference type="RefSeq" id="XP_051862665.1"/>
    </source>
</evidence>